<dbReference type="InterPro" id="IPR000620">
    <property type="entry name" value="EamA_dom"/>
</dbReference>
<dbReference type="PANTHER" id="PTHR32322">
    <property type="entry name" value="INNER MEMBRANE TRANSPORTER"/>
    <property type="match status" value="1"/>
</dbReference>
<feature type="transmembrane region" description="Helical" evidence="6">
    <location>
        <begin position="35"/>
        <end position="53"/>
    </location>
</feature>
<accession>A0A5C6Q5K7</accession>
<dbReference type="RefSeq" id="WP_146791406.1">
    <property type="nucleotide sequence ID" value="NZ_VOLT01000015.1"/>
</dbReference>
<feature type="transmembrane region" description="Helical" evidence="6">
    <location>
        <begin position="269"/>
        <end position="286"/>
    </location>
</feature>
<dbReference type="OrthoDB" id="6101414at2"/>
<sequence length="291" mass="32754">MKSTIIDNFTLLLWVSLMASSFVVSEQLLPYANPIASTALRFILATLLMMPFIGKAFIKQLNYKILLRYSVISLFLVLFFIGLFEALKTTNAMRTSVIYTLLPLISVVLTYIGLKLVTPNKQIAGFLIGTLGAIWVLVAFTQDKLVLVEWRLGDSIFLVACCCLALHVILIKKWATDVQPMLGAFYIMLLGSLILLPFLVFFGDLNNIAWQQDQFWKALLYLTLFTTIATFFLQQHLLKKVGPNRLLGFTYLIPSIVLIPQGVTNMSQLYSAVPGIMLTFLALYLISPKHQ</sequence>
<proteinExistence type="predicted"/>
<evidence type="ECO:0000256" key="1">
    <source>
        <dbReference type="ARBA" id="ARBA00004651"/>
    </source>
</evidence>
<dbReference type="GO" id="GO:0005886">
    <property type="term" value="C:plasma membrane"/>
    <property type="evidence" value="ECO:0007669"/>
    <property type="project" value="UniProtKB-SubCell"/>
</dbReference>
<feature type="transmembrane region" description="Helical" evidence="6">
    <location>
        <begin position="123"/>
        <end position="140"/>
    </location>
</feature>
<evidence type="ECO:0000256" key="2">
    <source>
        <dbReference type="ARBA" id="ARBA00022475"/>
    </source>
</evidence>
<comment type="subcellular location">
    <subcellularLocation>
        <location evidence="1">Cell membrane</location>
        <topology evidence="1">Multi-pass membrane protein</topology>
    </subcellularLocation>
</comment>
<dbReference type="Proteomes" id="UP000321822">
    <property type="component" value="Unassembled WGS sequence"/>
</dbReference>
<dbReference type="InterPro" id="IPR037185">
    <property type="entry name" value="EmrE-like"/>
</dbReference>
<keyword evidence="3 6" id="KW-0812">Transmembrane</keyword>
<dbReference type="EMBL" id="VOLT01000015">
    <property type="protein sequence ID" value="TWX64092.1"/>
    <property type="molecule type" value="Genomic_DNA"/>
</dbReference>
<feature type="transmembrane region" description="Helical" evidence="6">
    <location>
        <begin position="246"/>
        <end position="263"/>
    </location>
</feature>
<keyword evidence="2" id="KW-1003">Cell membrane</keyword>
<evidence type="ECO:0000313" key="8">
    <source>
        <dbReference type="EMBL" id="TWX64092.1"/>
    </source>
</evidence>
<feature type="domain" description="EamA" evidence="7">
    <location>
        <begin position="152"/>
        <end position="286"/>
    </location>
</feature>
<organism evidence="8 9">
    <name type="scientific">Colwellia demingiae</name>
    <dbReference type="NCBI Taxonomy" id="89401"/>
    <lineage>
        <taxon>Bacteria</taxon>
        <taxon>Pseudomonadati</taxon>
        <taxon>Pseudomonadota</taxon>
        <taxon>Gammaproteobacteria</taxon>
        <taxon>Alteromonadales</taxon>
        <taxon>Colwelliaceae</taxon>
        <taxon>Colwellia</taxon>
    </lineage>
</organism>
<dbReference type="Pfam" id="PF00892">
    <property type="entry name" value="EamA"/>
    <property type="match status" value="2"/>
</dbReference>
<keyword evidence="9" id="KW-1185">Reference proteome</keyword>
<dbReference type="PANTHER" id="PTHR32322:SF18">
    <property type="entry name" value="S-ADENOSYLMETHIONINE_S-ADENOSYLHOMOCYSTEINE TRANSPORTER"/>
    <property type="match status" value="1"/>
</dbReference>
<keyword evidence="4 6" id="KW-1133">Transmembrane helix</keyword>
<name>A0A5C6Q5K7_9GAMM</name>
<keyword evidence="5 6" id="KW-0472">Membrane</keyword>
<evidence type="ECO:0000259" key="7">
    <source>
        <dbReference type="Pfam" id="PF00892"/>
    </source>
</evidence>
<protein>
    <submittedName>
        <fullName evidence="8">DMT family transporter</fullName>
    </submittedName>
</protein>
<evidence type="ECO:0000256" key="3">
    <source>
        <dbReference type="ARBA" id="ARBA00022692"/>
    </source>
</evidence>
<feature type="transmembrane region" description="Helical" evidence="6">
    <location>
        <begin position="96"/>
        <end position="114"/>
    </location>
</feature>
<comment type="caution">
    <text evidence="8">The sequence shown here is derived from an EMBL/GenBank/DDBJ whole genome shotgun (WGS) entry which is preliminary data.</text>
</comment>
<evidence type="ECO:0000256" key="5">
    <source>
        <dbReference type="ARBA" id="ARBA00023136"/>
    </source>
</evidence>
<evidence type="ECO:0000256" key="6">
    <source>
        <dbReference type="SAM" id="Phobius"/>
    </source>
</evidence>
<gene>
    <name evidence="8" type="ORF">ESZ36_20685</name>
</gene>
<feature type="domain" description="EamA" evidence="7">
    <location>
        <begin position="10"/>
        <end position="137"/>
    </location>
</feature>
<feature type="transmembrane region" description="Helical" evidence="6">
    <location>
        <begin position="215"/>
        <end position="234"/>
    </location>
</feature>
<evidence type="ECO:0000313" key="9">
    <source>
        <dbReference type="Proteomes" id="UP000321822"/>
    </source>
</evidence>
<feature type="transmembrane region" description="Helical" evidence="6">
    <location>
        <begin position="183"/>
        <end position="203"/>
    </location>
</feature>
<reference evidence="8 9" key="1">
    <citation type="submission" date="2019-07" db="EMBL/GenBank/DDBJ databases">
        <title>Genomes of sea-ice associated Colwellia species.</title>
        <authorList>
            <person name="Bowman J.P."/>
        </authorList>
    </citation>
    <scope>NUCLEOTIDE SEQUENCE [LARGE SCALE GENOMIC DNA]</scope>
    <source>
        <strain evidence="8 9">ACAM 459</strain>
    </source>
</reference>
<feature type="transmembrane region" description="Helical" evidence="6">
    <location>
        <begin position="65"/>
        <end position="84"/>
    </location>
</feature>
<dbReference type="AlphaFoldDB" id="A0A5C6Q5K7"/>
<evidence type="ECO:0000256" key="4">
    <source>
        <dbReference type="ARBA" id="ARBA00022989"/>
    </source>
</evidence>
<dbReference type="InterPro" id="IPR050638">
    <property type="entry name" value="AA-Vitamin_Transporters"/>
</dbReference>
<dbReference type="SUPFAM" id="SSF103481">
    <property type="entry name" value="Multidrug resistance efflux transporter EmrE"/>
    <property type="match status" value="1"/>
</dbReference>
<feature type="transmembrane region" description="Helical" evidence="6">
    <location>
        <begin position="152"/>
        <end position="171"/>
    </location>
</feature>